<keyword evidence="2 5" id="KW-0812">Transmembrane</keyword>
<gene>
    <name evidence="7" type="ORF">OQ257_01270</name>
</gene>
<dbReference type="Proteomes" id="UP001142444">
    <property type="component" value="Unassembled WGS sequence"/>
</dbReference>
<feature type="transmembrane region" description="Helical" evidence="5">
    <location>
        <begin position="200"/>
        <end position="215"/>
    </location>
</feature>
<feature type="transmembrane region" description="Helical" evidence="5">
    <location>
        <begin position="359"/>
        <end position="383"/>
    </location>
</feature>
<dbReference type="AlphaFoldDB" id="A0A9X4G3W5"/>
<dbReference type="Pfam" id="PF04932">
    <property type="entry name" value="Wzy_C"/>
    <property type="match status" value="1"/>
</dbReference>
<keyword evidence="7" id="KW-0436">Ligase</keyword>
<feature type="domain" description="O-antigen ligase-related" evidence="6">
    <location>
        <begin position="184"/>
        <end position="336"/>
    </location>
</feature>
<feature type="transmembrane region" description="Helical" evidence="5">
    <location>
        <begin position="147"/>
        <end position="169"/>
    </location>
</feature>
<protein>
    <submittedName>
        <fullName evidence="7">O-antigen ligase family protein</fullName>
    </submittedName>
</protein>
<name>A0A9X4G3W5_ACTEU</name>
<proteinExistence type="predicted"/>
<reference evidence="7" key="2">
    <citation type="journal article" date="2023" name="Pathogens">
        <title>Pathological Features and Genomic Characterization of an Actinobacillus equuli subsp. equuli Bearing Unique Virulence-Associated Genes from an Adult Horse with Pleuropneumonia.</title>
        <authorList>
            <person name="Kamali M."/>
            <person name="Carossino M."/>
            <person name="Del Piero F."/>
            <person name="Peak L."/>
            <person name="Mitchell M.S."/>
            <person name="Willette J."/>
            <person name="Baker R."/>
            <person name="Li F."/>
            <person name="Kenez A."/>
            <person name="Balasuriya U.B.R."/>
            <person name="Go Y.Y."/>
        </authorList>
    </citation>
    <scope>NUCLEOTIDE SEQUENCE</scope>
    <source>
        <strain evidence="7">4524</strain>
    </source>
</reference>
<dbReference type="InterPro" id="IPR007016">
    <property type="entry name" value="O-antigen_ligase-rel_domated"/>
</dbReference>
<evidence type="ECO:0000313" key="8">
    <source>
        <dbReference type="Proteomes" id="UP001142444"/>
    </source>
</evidence>
<dbReference type="InterPro" id="IPR051533">
    <property type="entry name" value="WaaL-like"/>
</dbReference>
<comment type="subcellular location">
    <subcellularLocation>
        <location evidence="1">Membrane</location>
        <topology evidence="1">Multi-pass membrane protein</topology>
    </subcellularLocation>
</comment>
<feature type="transmembrane region" description="Helical" evidence="5">
    <location>
        <begin position="12"/>
        <end position="27"/>
    </location>
</feature>
<evidence type="ECO:0000256" key="5">
    <source>
        <dbReference type="SAM" id="Phobius"/>
    </source>
</evidence>
<reference evidence="7" key="1">
    <citation type="submission" date="2022-11" db="EMBL/GenBank/DDBJ databases">
        <authorList>
            <person name="Kamali M."/>
            <person name="Peak L."/>
            <person name="Go Y.Y."/>
            <person name="Balasuriya U.B.R."/>
            <person name="Carossino M."/>
        </authorList>
    </citation>
    <scope>NUCLEOTIDE SEQUENCE</scope>
    <source>
        <strain evidence="7">4524</strain>
    </source>
</reference>
<dbReference type="GO" id="GO:0016874">
    <property type="term" value="F:ligase activity"/>
    <property type="evidence" value="ECO:0007669"/>
    <property type="project" value="UniProtKB-KW"/>
</dbReference>
<dbReference type="PANTHER" id="PTHR37422">
    <property type="entry name" value="TEICHURONIC ACID BIOSYNTHESIS PROTEIN TUAE"/>
    <property type="match status" value="1"/>
</dbReference>
<feature type="transmembrane region" description="Helical" evidence="5">
    <location>
        <begin position="222"/>
        <end position="239"/>
    </location>
</feature>
<keyword evidence="4 5" id="KW-0472">Membrane</keyword>
<dbReference type="PANTHER" id="PTHR37422:SF17">
    <property type="entry name" value="O-ANTIGEN LIGASE"/>
    <property type="match status" value="1"/>
</dbReference>
<keyword evidence="3 5" id="KW-1133">Transmembrane helix</keyword>
<sequence>MLTQIKYNKSQIYSGLIGLFFILILQFKLSYSLIPILLALSGIALLIPHIKNKSYHLAKSDKWLITTFVCYFLLFVVSLIVHKGKGSELDLAARALLALPILAVFYKNQLKQRWIVYAILIAGIGAGITSMIQVFGFDFVRPFPKIMHIQAGDIAMSLAMFSFCTLFYFYTQKQRIAMYLSLIAALFALIASFLTTARGAWIGVPFVLFVIFCLNRKSLSKWLISGVLLITLTGGIFTSETIHKRYLDAQSDINAYVDGSNKSTSVGARFDMWKSAVIGIQEKPLFGWGIQGVKEMRKQHFAEGKISKYAASFGHAHNQYLHDASTRGIVGLIALLATLFVPLILFWNGLKQSESNSLAHLWGVLGITHILLMMSYFLTQAFLSHNSGAMFYFITTVIFLGLQKNALIRPLMETK</sequence>
<dbReference type="GO" id="GO:0016020">
    <property type="term" value="C:membrane"/>
    <property type="evidence" value="ECO:0007669"/>
    <property type="project" value="UniProtKB-SubCell"/>
</dbReference>
<comment type="caution">
    <text evidence="7">The sequence shown here is derived from an EMBL/GenBank/DDBJ whole genome shotgun (WGS) entry which is preliminary data.</text>
</comment>
<keyword evidence="8" id="KW-1185">Reference proteome</keyword>
<feature type="transmembrane region" description="Helical" evidence="5">
    <location>
        <begin position="176"/>
        <end position="194"/>
    </location>
</feature>
<dbReference type="EMBL" id="JAPHVQ010000001">
    <property type="protein sequence ID" value="MDE8033805.1"/>
    <property type="molecule type" value="Genomic_DNA"/>
</dbReference>
<feature type="transmembrane region" description="Helical" evidence="5">
    <location>
        <begin position="114"/>
        <end position="135"/>
    </location>
</feature>
<evidence type="ECO:0000313" key="7">
    <source>
        <dbReference type="EMBL" id="MDE8033805.1"/>
    </source>
</evidence>
<feature type="transmembrane region" description="Helical" evidence="5">
    <location>
        <begin position="89"/>
        <end position="107"/>
    </location>
</feature>
<accession>A0A9X4G3W5</accession>
<feature type="transmembrane region" description="Helical" evidence="5">
    <location>
        <begin position="389"/>
        <end position="407"/>
    </location>
</feature>
<evidence type="ECO:0000256" key="3">
    <source>
        <dbReference type="ARBA" id="ARBA00022989"/>
    </source>
</evidence>
<evidence type="ECO:0000259" key="6">
    <source>
        <dbReference type="Pfam" id="PF04932"/>
    </source>
</evidence>
<evidence type="ECO:0000256" key="4">
    <source>
        <dbReference type="ARBA" id="ARBA00023136"/>
    </source>
</evidence>
<feature type="transmembrane region" description="Helical" evidence="5">
    <location>
        <begin position="328"/>
        <end position="347"/>
    </location>
</feature>
<evidence type="ECO:0000256" key="2">
    <source>
        <dbReference type="ARBA" id="ARBA00022692"/>
    </source>
</evidence>
<organism evidence="7 8">
    <name type="scientific">Actinobacillus equuli subsp. equuli</name>
    <dbReference type="NCBI Taxonomy" id="202947"/>
    <lineage>
        <taxon>Bacteria</taxon>
        <taxon>Pseudomonadati</taxon>
        <taxon>Pseudomonadota</taxon>
        <taxon>Gammaproteobacteria</taxon>
        <taxon>Pasteurellales</taxon>
        <taxon>Pasteurellaceae</taxon>
        <taxon>Actinobacillus</taxon>
    </lineage>
</organism>
<feature type="transmembrane region" description="Helical" evidence="5">
    <location>
        <begin position="33"/>
        <end position="51"/>
    </location>
</feature>
<evidence type="ECO:0000256" key="1">
    <source>
        <dbReference type="ARBA" id="ARBA00004141"/>
    </source>
</evidence>
<dbReference type="RefSeq" id="WP_275217106.1">
    <property type="nucleotide sequence ID" value="NZ_JAPHVQ010000001.1"/>
</dbReference>
<feature type="transmembrane region" description="Helical" evidence="5">
    <location>
        <begin position="63"/>
        <end position="83"/>
    </location>
</feature>